<feature type="region of interest" description="Disordered" evidence="1">
    <location>
        <begin position="101"/>
        <end position="121"/>
    </location>
</feature>
<dbReference type="OrthoDB" id="272750at2759"/>
<feature type="compositionally biased region" description="Acidic residues" evidence="1">
    <location>
        <begin position="66"/>
        <end position="85"/>
    </location>
</feature>
<gene>
    <name evidence="3" type="ORF">SEMRO_864_G212620.1</name>
</gene>
<keyword evidence="2" id="KW-0732">Signal</keyword>
<evidence type="ECO:0000313" key="3">
    <source>
        <dbReference type="EMBL" id="CAB9517539.1"/>
    </source>
</evidence>
<evidence type="ECO:0000256" key="2">
    <source>
        <dbReference type="SAM" id="SignalP"/>
    </source>
</evidence>
<reference evidence="3" key="1">
    <citation type="submission" date="2020-06" db="EMBL/GenBank/DDBJ databases">
        <authorList>
            <consortium name="Plant Systems Biology data submission"/>
        </authorList>
    </citation>
    <scope>NUCLEOTIDE SEQUENCE</scope>
    <source>
        <strain evidence="3">D6</strain>
    </source>
</reference>
<feature type="region of interest" description="Disordered" evidence="1">
    <location>
        <begin position="65"/>
        <end position="85"/>
    </location>
</feature>
<dbReference type="Gene3D" id="3.40.1740.10">
    <property type="entry name" value="VC0467-like"/>
    <property type="match status" value="1"/>
</dbReference>
<dbReference type="PROSITE" id="PS51257">
    <property type="entry name" value="PROKAR_LIPOPROTEIN"/>
    <property type="match status" value="1"/>
</dbReference>
<proteinExistence type="predicted"/>
<comment type="caution">
    <text evidence="3">The sequence shown here is derived from an EMBL/GenBank/DDBJ whole genome shotgun (WGS) entry which is preliminary data.</text>
</comment>
<protein>
    <submittedName>
        <fullName evidence="3">Uncharacterized ACR, COG1678</fullName>
    </submittedName>
</protein>
<evidence type="ECO:0000256" key="1">
    <source>
        <dbReference type="SAM" id="MobiDB-lite"/>
    </source>
</evidence>
<sequence>MTKTTASLAVPVLLCFLGLLIAVASGFSVASCRIPTTVVGQASSPCSTGTTTTRRKLPTSLFYAEADNEEEDDEDDDDEEELDEASLGDWRKFRASLIDGGLPGENNNGSTTSSKAKTKKKSVAVQNEALLEQQNEELANEYRTGVWAHKVGQPEVGGLLCRMPLEAQLYYGGEKGYWNEKLEIMLSMDGNSANSKEEKPDEENVDMDLITISKVDHWFTMAERMISRELEAITNSGKVNNGVLNPNDLDENERLLLDKYLQYKQTWQEICLLLSHNPESGCSEALILNRPITKSINKQLAKMLLEGSNGSGVGSFSYDFVDMVVQAFGKEAAVYMGGPHHQDEPASLIHGIPNLPGAREIAPGTNIYRGGWEAAVEGVIKGTYKPLDFRFFLGRQSYDPKEFPERGALLQKVQDGAYQPLACARSLALKQCLGLPKPLWHEVLELCGGELKALSSIELRKRIDLEL</sequence>
<feature type="chain" id="PRO_5040333144" evidence="2">
    <location>
        <begin position="27"/>
        <end position="467"/>
    </location>
</feature>
<dbReference type="AlphaFoldDB" id="A0A9N8EC22"/>
<dbReference type="PANTHER" id="PTHR31984">
    <property type="entry name" value="TRANSPORTER, PUTATIVE (DUF179)-RELATED"/>
    <property type="match status" value="1"/>
</dbReference>
<dbReference type="PANTHER" id="PTHR31984:SF17">
    <property type="entry name" value="TRANSCRIPTIONAL REGULATOR"/>
    <property type="match status" value="1"/>
</dbReference>
<dbReference type="InterPro" id="IPR003774">
    <property type="entry name" value="AlgH-like"/>
</dbReference>
<dbReference type="EMBL" id="CAICTM010000863">
    <property type="protein sequence ID" value="CAB9517539.1"/>
    <property type="molecule type" value="Genomic_DNA"/>
</dbReference>
<dbReference type="Pfam" id="PF02622">
    <property type="entry name" value="DUF179"/>
    <property type="match status" value="1"/>
</dbReference>
<dbReference type="SUPFAM" id="SSF143456">
    <property type="entry name" value="VC0467-like"/>
    <property type="match status" value="1"/>
</dbReference>
<accession>A0A9N8EC22</accession>
<organism evidence="3 4">
    <name type="scientific">Seminavis robusta</name>
    <dbReference type="NCBI Taxonomy" id="568900"/>
    <lineage>
        <taxon>Eukaryota</taxon>
        <taxon>Sar</taxon>
        <taxon>Stramenopiles</taxon>
        <taxon>Ochrophyta</taxon>
        <taxon>Bacillariophyta</taxon>
        <taxon>Bacillariophyceae</taxon>
        <taxon>Bacillariophycidae</taxon>
        <taxon>Naviculales</taxon>
        <taxon>Naviculaceae</taxon>
        <taxon>Seminavis</taxon>
    </lineage>
</organism>
<name>A0A9N8EC22_9STRA</name>
<evidence type="ECO:0000313" key="4">
    <source>
        <dbReference type="Proteomes" id="UP001153069"/>
    </source>
</evidence>
<keyword evidence="4" id="KW-1185">Reference proteome</keyword>
<feature type="signal peptide" evidence="2">
    <location>
        <begin position="1"/>
        <end position="26"/>
    </location>
</feature>
<dbReference type="Proteomes" id="UP001153069">
    <property type="component" value="Unassembled WGS sequence"/>
</dbReference>